<dbReference type="EMBL" id="PHIG01000043">
    <property type="protein sequence ID" value="PJK28517.1"/>
    <property type="molecule type" value="Genomic_DNA"/>
</dbReference>
<evidence type="ECO:0000256" key="5">
    <source>
        <dbReference type="ARBA" id="ARBA00022827"/>
    </source>
</evidence>
<sequence>MSEKPIIHWFRRDLRLDDNPGLDAAAATGRPVIALYILDDESAGAWRMGGASRWWLHHSLEALAMEMHRRNNRLILRRGRADDVLDAVIAETGADAVTWNRLYDPWAVARDRRIKAALKDRGLEVRSFAGNLAFEPWTIATGAGEPYKVFTPFLKACLAAGPPAEPLPPPERIAVPGRWPASDALADWDLTPAKPDWAGGLREAWTPGEAGARSRFETFLNEKLDDYAAGRDAPARDVTSRLSPHLHFGEISVRRIWRALDHRERSGAQGVAKFRAEIVWREFSHHLLWNWPDLPEANWRRRFDAFPWAEDPEGLRAWQAGRTGYPLVDAGMRELWATGYMHNRVRMVAASFLIKDLLIDWREGEKWFWDTLCDADLANNAAGWQWVAGSGADAAPYFRIFNPAKQSEDHDPDGDYIRRWVPELGGLPARHIHAPWKAPAEVLDVAGVRLGETYPRPIVDHGQARRRALEAYQQVKTD</sequence>
<dbReference type="InterPro" id="IPR014729">
    <property type="entry name" value="Rossmann-like_a/b/a_fold"/>
</dbReference>
<dbReference type="Gene3D" id="3.40.50.620">
    <property type="entry name" value="HUPs"/>
    <property type="match status" value="1"/>
</dbReference>
<dbReference type="InterPro" id="IPR036155">
    <property type="entry name" value="Crypto/Photolyase_N_sf"/>
</dbReference>
<proteinExistence type="inferred from homology"/>
<evidence type="ECO:0000256" key="4">
    <source>
        <dbReference type="ARBA" id="ARBA00022630"/>
    </source>
</evidence>
<dbReference type="InterPro" id="IPR005101">
    <property type="entry name" value="Cryptochr/Photolyase_FAD-bd"/>
</dbReference>
<dbReference type="Pfam" id="PF00875">
    <property type="entry name" value="DNA_photolyase"/>
    <property type="match status" value="1"/>
</dbReference>
<keyword evidence="5 8" id="KW-0274">FAD</keyword>
<dbReference type="PANTHER" id="PTHR11455:SF9">
    <property type="entry name" value="CRYPTOCHROME CIRCADIAN CLOCK 5 ISOFORM X1"/>
    <property type="match status" value="1"/>
</dbReference>
<dbReference type="FunFam" id="1.10.579.10:FF:000003">
    <property type="entry name" value="Deoxyribodipyrimidine photo-lyase"/>
    <property type="match status" value="1"/>
</dbReference>
<evidence type="ECO:0000256" key="2">
    <source>
        <dbReference type="ARBA" id="ARBA00013149"/>
    </source>
</evidence>
<dbReference type="EC" id="4.1.99.3" evidence="2"/>
<dbReference type="InterPro" id="IPR006050">
    <property type="entry name" value="DNA_photolyase_N"/>
</dbReference>
<feature type="binding site" evidence="8">
    <location>
        <position position="227"/>
    </location>
    <ligand>
        <name>FAD</name>
        <dbReference type="ChEBI" id="CHEBI:57692"/>
    </ligand>
</feature>
<evidence type="ECO:0000313" key="12">
    <source>
        <dbReference type="EMBL" id="PJK28517.1"/>
    </source>
</evidence>
<evidence type="ECO:0000259" key="11">
    <source>
        <dbReference type="PROSITE" id="PS51645"/>
    </source>
</evidence>
<comment type="catalytic activity">
    <reaction evidence="7">
        <text>cyclobutadipyrimidine (in DNA) = 2 pyrimidine residues (in DNA).</text>
        <dbReference type="EC" id="4.1.99.3"/>
    </reaction>
</comment>
<evidence type="ECO:0000256" key="6">
    <source>
        <dbReference type="ARBA" id="ARBA00022991"/>
    </source>
</evidence>
<dbReference type="PANTHER" id="PTHR11455">
    <property type="entry name" value="CRYPTOCHROME"/>
    <property type="match status" value="1"/>
</dbReference>
<keyword evidence="13" id="KW-1185">Reference proteome</keyword>
<reference evidence="12 13" key="1">
    <citation type="submission" date="2017-11" db="EMBL/GenBank/DDBJ databases">
        <title>Draft genome sequence of Rhizobiales bacterium SY3-13.</title>
        <authorList>
            <person name="Sun C."/>
        </authorList>
    </citation>
    <scope>NUCLEOTIDE SEQUENCE [LARGE SCALE GENOMIC DNA]</scope>
    <source>
        <strain evidence="12 13">SY3-13</strain>
    </source>
</reference>
<feature type="binding site" evidence="8">
    <location>
        <begin position="239"/>
        <end position="243"/>
    </location>
    <ligand>
        <name>FAD</name>
        <dbReference type="ChEBI" id="CHEBI:57692"/>
    </ligand>
</feature>
<evidence type="ECO:0000256" key="7">
    <source>
        <dbReference type="ARBA" id="ARBA00033999"/>
    </source>
</evidence>
<dbReference type="AlphaFoldDB" id="A0A2M9FYI2"/>
<dbReference type="Gene3D" id="1.10.579.10">
    <property type="entry name" value="DNA Cyclobutane Dipyrimidine Photolyase, subunit A, domain 3"/>
    <property type="match status" value="1"/>
</dbReference>
<feature type="site" description="Electron transfer via tryptophanyl radical" evidence="9">
    <location>
        <position position="384"/>
    </location>
</feature>
<dbReference type="PROSITE" id="PS00691">
    <property type="entry name" value="DNA_PHOTOLYASES_1_2"/>
    <property type="match status" value="1"/>
</dbReference>
<dbReference type="SUPFAM" id="SSF48173">
    <property type="entry name" value="Cryptochrome/photolyase FAD-binding domain"/>
    <property type="match status" value="1"/>
</dbReference>
<comment type="caution">
    <text evidence="12">The sequence shown here is derived from an EMBL/GenBank/DDBJ whole genome shotgun (WGS) entry which is preliminary data.</text>
</comment>
<dbReference type="PROSITE" id="PS51645">
    <property type="entry name" value="PHR_CRY_ALPHA_BETA"/>
    <property type="match status" value="1"/>
</dbReference>
<dbReference type="PRINTS" id="PR00147">
    <property type="entry name" value="DNAPHOTLYASE"/>
</dbReference>
<dbReference type="Proteomes" id="UP000229498">
    <property type="component" value="Unassembled WGS sequence"/>
</dbReference>
<dbReference type="InterPro" id="IPR018394">
    <property type="entry name" value="DNA_photolyase_1_CS_C"/>
</dbReference>
<keyword evidence="12" id="KW-0456">Lyase</keyword>
<comment type="cofactor">
    <cofactor evidence="8">
        <name>FAD</name>
        <dbReference type="ChEBI" id="CHEBI:57692"/>
    </cofactor>
    <text evidence="8">Binds 1 FAD per subunit.</text>
</comment>
<dbReference type="Pfam" id="PF03441">
    <property type="entry name" value="FAD_binding_7"/>
    <property type="match status" value="1"/>
</dbReference>
<evidence type="ECO:0000256" key="1">
    <source>
        <dbReference type="ARBA" id="ARBA00001932"/>
    </source>
</evidence>
<dbReference type="PROSITE" id="PS00394">
    <property type="entry name" value="DNA_PHOTOLYASES_1_1"/>
    <property type="match status" value="1"/>
</dbReference>
<protein>
    <recommendedName>
        <fullName evidence="3">Deoxyribodipyrimidine photo-lyase</fullName>
        <ecNumber evidence="2">4.1.99.3</ecNumber>
    </recommendedName>
</protein>
<dbReference type="GO" id="GO:0003677">
    <property type="term" value="F:DNA binding"/>
    <property type="evidence" value="ECO:0007669"/>
    <property type="project" value="TreeGrafter"/>
</dbReference>
<feature type="binding site" evidence="8">
    <location>
        <begin position="374"/>
        <end position="376"/>
    </location>
    <ligand>
        <name>FAD</name>
        <dbReference type="ChEBI" id="CHEBI:57692"/>
    </ligand>
</feature>
<dbReference type="RefSeq" id="WP_109795996.1">
    <property type="nucleotide sequence ID" value="NZ_PHIG01000043.1"/>
</dbReference>
<gene>
    <name evidence="12" type="ORF">CVT23_16300</name>
</gene>
<feature type="domain" description="Photolyase/cryptochrome alpha/beta" evidence="11">
    <location>
        <begin position="4"/>
        <end position="133"/>
    </location>
</feature>
<name>A0A2M9FYI2_9PROT</name>
<dbReference type="GO" id="GO:0009416">
    <property type="term" value="P:response to light stimulus"/>
    <property type="evidence" value="ECO:0007669"/>
    <property type="project" value="TreeGrafter"/>
</dbReference>
<feature type="binding site" evidence="8">
    <location>
        <position position="274"/>
    </location>
    <ligand>
        <name>FAD</name>
        <dbReference type="ChEBI" id="CHEBI:57692"/>
    </ligand>
</feature>
<dbReference type="InterPro" id="IPR036134">
    <property type="entry name" value="Crypto/Photolyase_FAD-like_sf"/>
</dbReference>
<keyword evidence="6 10" id="KW-0157">Chromophore</keyword>
<comment type="cofactor">
    <cofactor evidence="1">
        <name>(6R)-5,10-methylene-5,6,7,8-tetrahydrofolate</name>
        <dbReference type="ChEBI" id="CHEBI:15636"/>
    </cofactor>
</comment>
<comment type="similarity">
    <text evidence="10">Belongs to the DNA photolyase family.</text>
</comment>
<evidence type="ECO:0000256" key="8">
    <source>
        <dbReference type="PIRSR" id="PIRSR602081-1"/>
    </source>
</evidence>
<evidence type="ECO:0000313" key="13">
    <source>
        <dbReference type="Proteomes" id="UP000229498"/>
    </source>
</evidence>
<dbReference type="Gene3D" id="1.25.40.80">
    <property type="match status" value="1"/>
</dbReference>
<organism evidence="12 13">
    <name type="scientific">Minwuia thermotolerans</name>
    <dbReference type="NCBI Taxonomy" id="2056226"/>
    <lineage>
        <taxon>Bacteria</taxon>
        <taxon>Pseudomonadati</taxon>
        <taxon>Pseudomonadota</taxon>
        <taxon>Alphaproteobacteria</taxon>
        <taxon>Minwuiales</taxon>
        <taxon>Minwuiaceae</taxon>
        <taxon>Minwuia</taxon>
    </lineage>
</organism>
<feature type="site" description="Electron transfer via tryptophanyl radical" evidence="9">
    <location>
        <position position="361"/>
    </location>
</feature>
<dbReference type="OrthoDB" id="9772484at2"/>
<dbReference type="GO" id="GO:0003904">
    <property type="term" value="F:deoxyribodipyrimidine photo-lyase activity"/>
    <property type="evidence" value="ECO:0007669"/>
    <property type="project" value="UniProtKB-EC"/>
</dbReference>
<dbReference type="SUPFAM" id="SSF52425">
    <property type="entry name" value="Cryptochrome/photolyase, N-terminal domain"/>
    <property type="match status" value="1"/>
</dbReference>
<accession>A0A2M9FYI2</accession>
<feature type="site" description="Electron transfer via tryptophanyl radical" evidence="9">
    <location>
        <position position="308"/>
    </location>
</feature>
<keyword evidence="4 8" id="KW-0285">Flavoprotein</keyword>
<dbReference type="GO" id="GO:0071949">
    <property type="term" value="F:FAD binding"/>
    <property type="evidence" value="ECO:0007669"/>
    <property type="project" value="TreeGrafter"/>
</dbReference>
<evidence type="ECO:0000256" key="9">
    <source>
        <dbReference type="PIRSR" id="PIRSR602081-2"/>
    </source>
</evidence>
<evidence type="ECO:0000256" key="3">
    <source>
        <dbReference type="ARBA" id="ARBA00014046"/>
    </source>
</evidence>
<dbReference type="InterPro" id="IPR002081">
    <property type="entry name" value="Cryptochrome/DNA_photolyase_1"/>
</dbReference>
<evidence type="ECO:0000256" key="10">
    <source>
        <dbReference type="RuleBase" id="RU004182"/>
    </source>
</evidence>
<dbReference type="GO" id="GO:0000719">
    <property type="term" value="P:photoreactive repair"/>
    <property type="evidence" value="ECO:0007669"/>
    <property type="project" value="UniProtKB-ARBA"/>
</dbReference>